<dbReference type="AlphaFoldDB" id="A0A9J6DCE3"/>
<reference evidence="2" key="1">
    <citation type="journal article" date="2020" name="Cell">
        <title>Large-Scale Comparative Analyses of Tick Genomes Elucidate Their Genetic Diversity and Vector Capacities.</title>
        <authorList>
            <consortium name="Tick Genome and Microbiome Consortium (TIGMIC)"/>
            <person name="Jia N."/>
            <person name="Wang J."/>
            <person name="Shi W."/>
            <person name="Du L."/>
            <person name="Sun Y."/>
            <person name="Zhan W."/>
            <person name="Jiang J.F."/>
            <person name="Wang Q."/>
            <person name="Zhang B."/>
            <person name="Ji P."/>
            <person name="Bell-Sakyi L."/>
            <person name="Cui X.M."/>
            <person name="Yuan T.T."/>
            <person name="Jiang B.G."/>
            <person name="Yang W.F."/>
            <person name="Lam T.T."/>
            <person name="Chang Q.C."/>
            <person name="Ding S.J."/>
            <person name="Wang X.J."/>
            <person name="Zhu J.G."/>
            <person name="Ruan X.D."/>
            <person name="Zhao L."/>
            <person name="Wei J.T."/>
            <person name="Ye R.Z."/>
            <person name="Que T.C."/>
            <person name="Du C.H."/>
            <person name="Zhou Y.H."/>
            <person name="Cheng J.X."/>
            <person name="Dai P.F."/>
            <person name="Guo W.B."/>
            <person name="Han X.H."/>
            <person name="Huang E.J."/>
            <person name="Li L.F."/>
            <person name="Wei W."/>
            <person name="Gao Y.C."/>
            <person name="Liu J.Z."/>
            <person name="Shao H.Z."/>
            <person name="Wang X."/>
            <person name="Wang C.C."/>
            <person name="Yang T.C."/>
            <person name="Huo Q.B."/>
            <person name="Li W."/>
            <person name="Chen H.Y."/>
            <person name="Chen S.E."/>
            <person name="Zhou L.G."/>
            <person name="Ni X.B."/>
            <person name="Tian J.H."/>
            <person name="Sheng Y."/>
            <person name="Liu T."/>
            <person name="Pan Y.S."/>
            <person name="Xia L.Y."/>
            <person name="Li J."/>
            <person name="Zhao F."/>
            <person name="Cao W.C."/>
        </authorList>
    </citation>
    <scope>NUCLEOTIDE SEQUENCE</scope>
    <source>
        <strain evidence="2">Rmic-2018</strain>
    </source>
</reference>
<evidence type="ECO:0000313" key="2">
    <source>
        <dbReference type="EMBL" id="KAH8019667.1"/>
    </source>
</evidence>
<feature type="region of interest" description="Disordered" evidence="1">
    <location>
        <begin position="1"/>
        <end position="47"/>
    </location>
</feature>
<dbReference type="EMBL" id="JABSTU010000010">
    <property type="protein sequence ID" value="KAH8019667.1"/>
    <property type="molecule type" value="Genomic_DNA"/>
</dbReference>
<evidence type="ECO:0000313" key="3">
    <source>
        <dbReference type="Proteomes" id="UP000821866"/>
    </source>
</evidence>
<dbReference type="Proteomes" id="UP000821866">
    <property type="component" value="Chromosome 8"/>
</dbReference>
<name>A0A9J6DCE3_RHIMP</name>
<keyword evidence="3" id="KW-1185">Reference proteome</keyword>
<reference evidence="2" key="2">
    <citation type="submission" date="2021-09" db="EMBL/GenBank/DDBJ databases">
        <authorList>
            <person name="Jia N."/>
            <person name="Wang J."/>
            <person name="Shi W."/>
            <person name="Du L."/>
            <person name="Sun Y."/>
            <person name="Zhan W."/>
            <person name="Jiang J."/>
            <person name="Wang Q."/>
            <person name="Zhang B."/>
            <person name="Ji P."/>
            <person name="Sakyi L.B."/>
            <person name="Cui X."/>
            <person name="Yuan T."/>
            <person name="Jiang B."/>
            <person name="Yang W."/>
            <person name="Lam T.T.-Y."/>
            <person name="Chang Q."/>
            <person name="Ding S."/>
            <person name="Wang X."/>
            <person name="Zhu J."/>
            <person name="Ruan X."/>
            <person name="Zhao L."/>
            <person name="Wei J."/>
            <person name="Que T."/>
            <person name="Du C."/>
            <person name="Cheng J."/>
            <person name="Dai P."/>
            <person name="Han X."/>
            <person name="Huang E."/>
            <person name="Gao Y."/>
            <person name="Liu J."/>
            <person name="Shao H."/>
            <person name="Ye R."/>
            <person name="Li L."/>
            <person name="Wei W."/>
            <person name="Wang X."/>
            <person name="Wang C."/>
            <person name="Huo Q."/>
            <person name="Li W."/>
            <person name="Guo W."/>
            <person name="Chen H."/>
            <person name="Chen S."/>
            <person name="Zhou L."/>
            <person name="Zhou L."/>
            <person name="Ni X."/>
            <person name="Tian J."/>
            <person name="Zhou Y."/>
            <person name="Sheng Y."/>
            <person name="Liu T."/>
            <person name="Pan Y."/>
            <person name="Xia L."/>
            <person name="Li J."/>
            <person name="Zhao F."/>
            <person name="Cao W."/>
        </authorList>
    </citation>
    <scope>NUCLEOTIDE SEQUENCE</scope>
    <source>
        <strain evidence="2">Rmic-2018</strain>
        <tissue evidence="2">Larvae</tissue>
    </source>
</reference>
<organism evidence="2 3">
    <name type="scientific">Rhipicephalus microplus</name>
    <name type="common">Cattle tick</name>
    <name type="synonym">Boophilus microplus</name>
    <dbReference type="NCBI Taxonomy" id="6941"/>
    <lineage>
        <taxon>Eukaryota</taxon>
        <taxon>Metazoa</taxon>
        <taxon>Ecdysozoa</taxon>
        <taxon>Arthropoda</taxon>
        <taxon>Chelicerata</taxon>
        <taxon>Arachnida</taxon>
        <taxon>Acari</taxon>
        <taxon>Parasitiformes</taxon>
        <taxon>Ixodida</taxon>
        <taxon>Ixodoidea</taxon>
        <taxon>Ixodidae</taxon>
        <taxon>Rhipicephalinae</taxon>
        <taxon>Rhipicephalus</taxon>
        <taxon>Boophilus</taxon>
    </lineage>
</organism>
<accession>A0A9J6DCE3</accession>
<feature type="compositionally biased region" description="Basic and acidic residues" evidence="1">
    <location>
        <begin position="23"/>
        <end position="33"/>
    </location>
</feature>
<evidence type="ECO:0000256" key="1">
    <source>
        <dbReference type="SAM" id="MobiDB-lite"/>
    </source>
</evidence>
<proteinExistence type="predicted"/>
<sequence>MEKSSLEKKTPTAPQNDHRKKKSGDIESKEAAVHRKAPSCGKGDQGCARRHAQYVTETVSYVSGGVLKQVHLKVPVIRLNGLDFWLREIRAMKSDSKENWHKAPPAAAKPEGSAVSYRKQIPIRATRNNSPPQCKAALSGSELVKIPVSSIYSFIDKQYDTSRLLQEGESVFEAGHVVACSVKQINVKKKK</sequence>
<comment type="caution">
    <text evidence="2">The sequence shown here is derived from an EMBL/GenBank/DDBJ whole genome shotgun (WGS) entry which is preliminary data.</text>
</comment>
<dbReference type="VEuPathDB" id="VectorBase:LOC119178384"/>
<gene>
    <name evidence="2" type="ORF">HPB51_020885</name>
</gene>
<protein>
    <submittedName>
        <fullName evidence="2">Uncharacterized protein</fullName>
    </submittedName>
</protein>
<feature type="compositionally biased region" description="Basic and acidic residues" evidence="1">
    <location>
        <begin position="1"/>
        <end position="10"/>
    </location>
</feature>